<proteinExistence type="predicted"/>
<accession>A0A2I0HHW2</accession>
<dbReference type="Proteomes" id="UP000233551">
    <property type="component" value="Unassembled WGS sequence"/>
</dbReference>
<name>A0A2I0HHW2_PUNGR</name>
<feature type="non-terminal residue" evidence="2">
    <location>
        <position position="41"/>
    </location>
</feature>
<gene>
    <name evidence="2" type="ORF">CRG98_048683</name>
</gene>
<protein>
    <submittedName>
        <fullName evidence="2">Uncharacterized protein</fullName>
    </submittedName>
</protein>
<keyword evidence="3" id="KW-1185">Reference proteome</keyword>
<organism evidence="2 3">
    <name type="scientific">Punica granatum</name>
    <name type="common">Pomegranate</name>
    <dbReference type="NCBI Taxonomy" id="22663"/>
    <lineage>
        <taxon>Eukaryota</taxon>
        <taxon>Viridiplantae</taxon>
        <taxon>Streptophyta</taxon>
        <taxon>Embryophyta</taxon>
        <taxon>Tracheophyta</taxon>
        <taxon>Spermatophyta</taxon>
        <taxon>Magnoliopsida</taxon>
        <taxon>eudicotyledons</taxon>
        <taxon>Gunneridae</taxon>
        <taxon>Pentapetalae</taxon>
        <taxon>rosids</taxon>
        <taxon>malvids</taxon>
        <taxon>Myrtales</taxon>
        <taxon>Lythraceae</taxon>
        <taxon>Punica</taxon>
    </lineage>
</organism>
<reference evidence="2 3" key="1">
    <citation type="submission" date="2017-11" db="EMBL/GenBank/DDBJ databases">
        <title>De-novo sequencing of pomegranate (Punica granatum L.) genome.</title>
        <authorList>
            <person name="Akparov Z."/>
            <person name="Amiraslanov A."/>
            <person name="Hajiyeva S."/>
            <person name="Abbasov M."/>
            <person name="Kaur K."/>
            <person name="Hamwieh A."/>
            <person name="Solovyev V."/>
            <person name="Salamov A."/>
            <person name="Braich B."/>
            <person name="Kosarev P."/>
            <person name="Mahmoud A."/>
            <person name="Hajiyev E."/>
            <person name="Babayeva S."/>
            <person name="Izzatullayeva V."/>
            <person name="Mammadov A."/>
            <person name="Mammadov A."/>
            <person name="Sharifova S."/>
            <person name="Ojaghi J."/>
            <person name="Eynullazada K."/>
            <person name="Bayramov B."/>
            <person name="Abdulazimova A."/>
            <person name="Shahmuradov I."/>
        </authorList>
    </citation>
    <scope>NUCLEOTIDE SEQUENCE [LARGE SCALE GENOMIC DNA]</scope>
    <source>
        <strain evidence="3">cv. AG2017</strain>
        <tissue evidence="2">Leaf</tissue>
    </source>
</reference>
<dbReference type="AlphaFoldDB" id="A0A2I0HHW2"/>
<feature type="region of interest" description="Disordered" evidence="1">
    <location>
        <begin position="17"/>
        <end position="41"/>
    </location>
</feature>
<evidence type="ECO:0000313" key="2">
    <source>
        <dbReference type="EMBL" id="PKI30926.1"/>
    </source>
</evidence>
<sequence>MWTLVGARMRAFGSHWECPPSRGSVTDTREKESPLPIYDPK</sequence>
<comment type="caution">
    <text evidence="2">The sequence shown here is derived from an EMBL/GenBank/DDBJ whole genome shotgun (WGS) entry which is preliminary data.</text>
</comment>
<evidence type="ECO:0000256" key="1">
    <source>
        <dbReference type="SAM" id="MobiDB-lite"/>
    </source>
</evidence>
<dbReference type="EMBL" id="PGOL01019602">
    <property type="protein sequence ID" value="PKI30926.1"/>
    <property type="molecule type" value="Genomic_DNA"/>
</dbReference>
<evidence type="ECO:0000313" key="3">
    <source>
        <dbReference type="Proteomes" id="UP000233551"/>
    </source>
</evidence>